<evidence type="ECO:0008006" key="4">
    <source>
        <dbReference type="Google" id="ProtNLM"/>
    </source>
</evidence>
<feature type="signal peptide" evidence="1">
    <location>
        <begin position="1"/>
        <end position="23"/>
    </location>
</feature>
<dbReference type="RefSeq" id="WP_183330387.1">
    <property type="nucleotide sequence ID" value="NZ_JACHZF010000007.1"/>
</dbReference>
<comment type="caution">
    <text evidence="2">The sequence shown here is derived from an EMBL/GenBank/DDBJ whole genome shotgun (WGS) entry which is preliminary data.</text>
</comment>
<protein>
    <recommendedName>
        <fullName evidence="4">Metal-binding protein</fullName>
    </recommendedName>
</protein>
<evidence type="ECO:0000313" key="3">
    <source>
        <dbReference type="Proteomes" id="UP000553442"/>
    </source>
</evidence>
<keyword evidence="1" id="KW-0732">Signal</keyword>
<dbReference type="Proteomes" id="UP000553442">
    <property type="component" value="Unassembled WGS sequence"/>
</dbReference>
<keyword evidence="3" id="KW-1185">Reference proteome</keyword>
<accession>A0A7W5PA39</accession>
<dbReference type="InterPro" id="IPR036249">
    <property type="entry name" value="Thioredoxin-like_sf"/>
</dbReference>
<evidence type="ECO:0000313" key="2">
    <source>
        <dbReference type="EMBL" id="MBB3330263.1"/>
    </source>
</evidence>
<proteinExistence type="predicted"/>
<dbReference type="Pfam" id="PF04214">
    <property type="entry name" value="DUF411"/>
    <property type="match status" value="1"/>
</dbReference>
<dbReference type="InterPro" id="IPR007332">
    <property type="entry name" value="DUF411"/>
</dbReference>
<dbReference type="EMBL" id="JACHZF010000007">
    <property type="protein sequence ID" value="MBB3330263.1"/>
    <property type="molecule type" value="Genomic_DNA"/>
</dbReference>
<gene>
    <name evidence="2" type="ORF">BDK63_001120</name>
</gene>
<dbReference type="SUPFAM" id="SSF52833">
    <property type="entry name" value="Thioredoxin-like"/>
    <property type="match status" value="1"/>
</dbReference>
<organism evidence="2 3">
    <name type="scientific">Halomonas campaniensis</name>
    <dbReference type="NCBI Taxonomy" id="213554"/>
    <lineage>
        <taxon>Bacteria</taxon>
        <taxon>Pseudomonadati</taxon>
        <taxon>Pseudomonadota</taxon>
        <taxon>Gammaproteobacteria</taxon>
        <taxon>Oceanospirillales</taxon>
        <taxon>Halomonadaceae</taxon>
        <taxon>Halomonas</taxon>
    </lineage>
</organism>
<evidence type="ECO:0000256" key="1">
    <source>
        <dbReference type="SAM" id="SignalP"/>
    </source>
</evidence>
<sequence length="146" mass="15612">MNRTGSTLLLSAALLLGAGTAQAALPDEATLFKNPQCGCCDEYARQLEARGVTVKIVDDIEVGKIKQRVGLPYGLGSCHTLQMGGYAIEGHVPFEALEKLFEERPDTRGIGLAGMPIGTPGMPGPKQGDWNVYQFRDGEASPFMTL</sequence>
<dbReference type="AlphaFoldDB" id="A0A7W5PA39"/>
<reference evidence="2 3" key="1">
    <citation type="submission" date="2020-08" db="EMBL/GenBank/DDBJ databases">
        <title>Genomic Encyclopedia of Archaeal and Bacterial Type Strains, Phase II (KMG-II): from individual species to whole genera.</title>
        <authorList>
            <person name="Goeker M."/>
        </authorList>
    </citation>
    <scope>NUCLEOTIDE SEQUENCE [LARGE SCALE GENOMIC DNA]</scope>
    <source>
        <strain evidence="2 3">5AG</strain>
    </source>
</reference>
<feature type="chain" id="PRO_5030673559" description="Metal-binding protein" evidence="1">
    <location>
        <begin position="24"/>
        <end position="146"/>
    </location>
</feature>
<name>A0A7W5PA39_9GAMM</name>